<evidence type="ECO:0000313" key="2">
    <source>
        <dbReference type="Proteomes" id="UP000055019"/>
    </source>
</evidence>
<proteinExistence type="predicted"/>
<dbReference type="EMBL" id="FCOM02000001">
    <property type="protein sequence ID" value="SAL17093.1"/>
    <property type="molecule type" value="Genomic_DNA"/>
</dbReference>
<reference evidence="1" key="1">
    <citation type="submission" date="2016-01" db="EMBL/GenBank/DDBJ databases">
        <authorList>
            <person name="Peeters C."/>
        </authorList>
    </citation>
    <scope>NUCLEOTIDE SEQUENCE [LARGE SCALE GENOMIC DNA]</scope>
    <source>
        <strain evidence="1">LMG 29317</strain>
    </source>
</reference>
<comment type="caution">
    <text evidence="1">The sequence shown here is derived from an EMBL/GenBank/DDBJ whole genome shotgun (WGS) entry which is preliminary data.</text>
</comment>
<name>A0A158FBX6_9BURK</name>
<gene>
    <name evidence="1" type="ORF">AWB74_00564</name>
</gene>
<protein>
    <submittedName>
        <fullName evidence="1">Uncharacterized protein</fullName>
    </submittedName>
</protein>
<keyword evidence="2" id="KW-1185">Reference proteome</keyword>
<sequence>MTFFRWIPNWSWFISFAPMRGGSHFLCCCKESNQRNSHPQPKHFQPAAAQN</sequence>
<organism evidence="1 2">
    <name type="scientific">Caballeronia arvi</name>
    <dbReference type="NCBI Taxonomy" id="1777135"/>
    <lineage>
        <taxon>Bacteria</taxon>
        <taxon>Pseudomonadati</taxon>
        <taxon>Pseudomonadota</taxon>
        <taxon>Betaproteobacteria</taxon>
        <taxon>Burkholderiales</taxon>
        <taxon>Burkholderiaceae</taxon>
        <taxon>Caballeronia</taxon>
    </lineage>
</organism>
<accession>A0A158FBX6</accession>
<dbReference type="AlphaFoldDB" id="A0A158FBX6"/>
<evidence type="ECO:0000313" key="1">
    <source>
        <dbReference type="EMBL" id="SAL17093.1"/>
    </source>
</evidence>
<dbReference type="Proteomes" id="UP000055019">
    <property type="component" value="Unassembled WGS sequence"/>
</dbReference>